<dbReference type="PROSITE" id="PS50851">
    <property type="entry name" value="CHEW"/>
    <property type="match status" value="1"/>
</dbReference>
<protein>
    <submittedName>
        <fullName evidence="2">Chemotaxis protein CheW</fullName>
    </submittedName>
</protein>
<dbReference type="SMART" id="SM00260">
    <property type="entry name" value="CheW"/>
    <property type="match status" value="1"/>
</dbReference>
<dbReference type="InterPro" id="IPR002545">
    <property type="entry name" value="CheW-lke_dom"/>
</dbReference>
<dbReference type="InterPro" id="IPR039315">
    <property type="entry name" value="CheW"/>
</dbReference>
<dbReference type="PANTHER" id="PTHR22617:SF23">
    <property type="entry name" value="CHEMOTAXIS PROTEIN CHEW"/>
    <property type="match status" value="1"/>
</dbReference>
<dbReference type="InterPro" id="IPR036061">
    <property type="entry name" value="CheW-like_dom_sf"/>
</dbReference>
<dbReference type="GO" id="GO:0006935">
    <property type="term" value="P:chemotaxis"/>
    <property type="evidence" value="ECO:0007669"/>
    <property type="project" value="InterPro"/>
</dbReference>
<dbReference type="GO" id="GO:0007165">
    <property type="term" value="P:signal transduction"/>
    <property type="evidence" value="ECO:0007669"/>
    <property type="project" value="InterPro"/>
</dbReference>
<proteinExistence type="predicted"/>
<organism evidence="2 3">
    <name type="scientific">Eiseniibacteriota bacterium</name>
    <dbReference type="NCBI Taxonomy" id="2212470"/>
    <lineage>
        <taxon>Bacteria</taxon>
        <taxon>Candidatus Eiseniibacteriota</taxon>
    </lineage>
</organism>
<reference evidence="2" key="1">
    <citation type="submission" date="2021-05" db="EMBL/GenBank/DDBJ databases">
        <title>Energy efficiency and biological interactions define the core microbiome of deep oligotrophic groundwater.</title>
        <authorList>
            <person name="Mehrshad M."/>
            <person name="Lopez-Fernandez M."/>
            <person name="Bell E."/>
            <person name="Bernier-Latmani R."/>
            <person name="Bertilsson S."/>
            <person name="Dopson M."/>
        </authorList>
    </citation>
    <scope>NUCLEOTIDE SEQUENCE</scope>
    <source>
        <strain evidence="2">Modern_marine.mb.64</strain>
    </source>
</reference>
<accession>A0A948RYW2</accession>
<sequence length="171" mass="18731">MERQFATFFIGNSRFGIDILMVREINRHLDITPTERSPECVRGLLNLRGQLVTVIDLGIRLGLGPQKIGPESRCLVLKTSADLASLQESGILDDDTANDVTGLLIDRVGDMITIDEKELEPPPANMTGVDSKYLSNVVKLEDDLMIALRVGEILQLGSAQKEVSASSGMHR</sequence>
<dbReference type="Gene3D" id="2.40.50.180">
    <property type="entry name" value="CheA-289, Domain 4"/>
    <property type="match status" value="1"/>
</dbReference>
<dbReference type="AlphaFoldDB" id="A0A948RYW2"/>
<evidence type="ECO:0000313" key="3">
    <source>
        <dbReference type="Proteomes" id="UP000777784"/>
    </source>
</evidence>
<feature type="domain" description="CheW-like" evidence="1">
    <location>
        <begin position="2"/>
        <end position="159"/>
    </location>
</feature>
<dbReference type="PANTHER" id="PTHR22617">
    <property type="entry name" value="CHEMOTAXIS SENSOR HISTIDINE KINASE-RELATED"/>
    <property type="match status" value="1"/>
</dbReference>
<name>A0A948RYW2_UNCEI</name>
<dbReference type="Pfam" id="PF01584">
    <property type="entry name" value="CheW"/>
    <property type="match status" value="1"/>
</dbReference>
<dbReference type="SUPFAM" id="SSF50341">
    <property type="entry name" value="CheW-like"/>
    <property type="match status" value="1"/>
</dbReference>
<dbReference type="EMBL" id="JAHJDP010000084">
    <property type="protein sequence ID" value="MBU2692114.1"/>
    <property type="molecule type" value="Genomic_DNA"/>
</dbReference>
<dbReference type="GO" id="GO:0005829">
    <property type="term" value="C:cytosol"/>
    <property type="evidence" value="ECO:0007669"/>
    <property type="project" value="TreeGrafter"/>
</dbReference>
<gene>
    <name evidence="2" type="ORF">KJ970_14430</name>
</gene>
<evidence type="ECO:0000259" key="1">
    <source>
        <dbReference type="PROSITE" id="PS50851"/>
    </source>
</evidence>
<dbReference type="Proteomes" id="UP000777784">
    <property type="component" value="Unassembled WGS sequence"/>
</dbReference>
<evidence type="ECO:0000313" key="2">
    <source>
        <dbReference type="EMBL" id="MBU2692114.1"/>
    </source>
</evidence>
<dbReference type="Gene3D" id="2.30.30.40">
    <property type="entry name" value="SH3 Domains"/>
    <property type="match status" value="1"/>
</dbReference>
<comment type="caution">
    <text evidence="2">The sequence shown here is derived from an EMBL/GenBank/DDBJ whole genome shotgun (WGS) entry which is preliminary data.</text>
</comment>